<evidence type="ECO:0000313" key="2">
    <source>
        <dbReference type="Proteomes" id="UP000000763"/>
    </source>
</evidence>
<dbReference type="EMBL" id="AP004254">
    <property type="protein sequence ID" value="BAD17005.1"/>
    <property type="molecule type" value="Genomic_DNA"/>
</dbReference>
<evidence type="ECO:0000313" key="1">
    <source>
        <dbReference type="EMBL" id="BAD17005.1"/>
    </source>
</evidence>
<protein>
    <submittedName>
        <fullName evidence="1">Uncharacterized protein</fullName>
    </submittedName>
</protein>
<dbReference type="Proteomes" id="UP000000763">
    <property type="component" value="Chromosome 8"/>
</dbReference>
<dbReference type="InterPro" id="IPR006873">
    <property type="entry name" value="DUF620"/>
</dbReference>
<name>Q6ZFB4_ORYSJ</name>
<proteinExistence type="predicted"/>
<reference evidence="2" key="1">
    <citation type="journal article" date="2005" name="Nature">
        <title>The map-based sequence of the rice genome.</title>
        <authorList>
            <consortium name="International rice genome sequencing project (IRGSP)"/>
            <person name="Matsumoto T."/>
            <person name="Wu J."/>
            <person name="Kanamori H."/>
            <person name="Katayose Y."/>
            <person name="Fujisawa M."/>
            <person name="Namiki N."/>
            <person name="Mizuno H."/>
            <person name="Yamamoto K."/>
            <person name="Antonio B.A."/>
            <person name="Baba T."/>
            <person name="Sakata K."/>
            <person name="Nagamura Y."/>
            <person name="Aoki H."/>
            <person name="Arikawa K."/>
            <person name="Arita K."/>
            <person name="Bito T."/>
            <person name="Chiden Y."/>
            <person name="Fujitsuka N."/>
            <person name="Fukunaka R."/>
            <person name="Hamada M."/>
            <person name="Harada C."/>
            <person name="Hayashi A."/>
            <person name="Hijishita S."/>
            <person name="Honda M."/>
            <person name="Hosokawa S."/>
            <person name="Ichikawa Y."/>
            <person name="Idonuma A."/>
            <person name="Iijima M."/>
            <person name="Ikeda M."/>
            <person name="Ikeno M."/>
            <person name="Ito K."/>
            <person name="Ito S."/>
            <person name="Ito T."/>
            <person name="Ito Y."/>
            <person name="Ito Y."/>
            <person name="Iwabuchi A."/>
            <person name="Kamiya K."/>
            <person name="Karasawa W."/>
            <person name="Kurita K."/>
            <person name="Katagiri S."/>
            <person name="Kikuta A."/>
            <person name="Kobayashi H."/>
            <person name="Kobayashi N."/>
            <person name="Machita K."/>
            <person name="Maehara T."/>
            <person name="Masukawa M."/>
            <person name="Mizubayashi T."/>
            <person name="Mukai Y."/>
            <person name="Nagasaki H."/>
            <person name="Nagata Y."/>
            <person name="Naito S."/>
            <person name="Nakashima M."/>
            <person name="Nakama Y."/>
            <person name="Nakamichi Y."/>
            <person name="Nakamura M."/>
            <person name="Meguro A."/>
            <person name="Negishi M."/>
            <person name="Ohta I."/>
            <person name="Ohta T."/>
            <person name="Okamoto M."/>
            <person name="Ono N."/>
            <person name="Saji S."/>
            <person name="Sakaguchi M."/>
            <person name="Sakai K."/>
            <person name="Shibata M."/>
            <person name="Shimokawa T."/>
            <person name="Song J."/>
            <person name="Takazaki Y."/>
            <person name="Terasawa K."/>
            <person name="Tsugane M."/>
            <person name="Tsuji K."/>
            <person name="Ueda S."/>
            <person name="Waki K."/>
            <person name="Yamagata H."/>
            <person name="Yamamoto M."/>
            <person name="Yamamoto S."/>
            <person name="Yamane H."/>
            <person name="Yoshiki S."/>
            <person name="Yoshihara R."/>
            <person name="Yukawa K."/>
            <person name="Zhong H."/>
            <person name="Yano M."/>
            <person name="Yuan Q."/>
            <person name="Ouyang S."/>
            <person name="Liu J."/>
            <person name="Jones K.M."/>
            <person name="Gansberger K."/>
            <person name="Moffat K."/>
            <person name="Hill J."/>
            <person name="Bera J."/>
            <person name="Fadrosh D."/>
            <person name="Jin S."/>
            <person name="Johri S."/>
            <person name="Kim M."/>
            <person name="Overton L."/>
            <person name="Reardon M."/>
            <person name="Tsitrin T."/>
            <person name="Vuong H."/>
            <person name="Weaver B."/>
            <person name="Ciecko A."/>
            <person name="Tallon L."/>
            <person name="Jackson J."/>
            <person name="Pai G."/>
            <person name="Aken S.V."/>
            <person name="Utterback T."/>
            <person name="Reidmuller S."/>
            <person name="Feldblyum T."/>
            <person name="Hsiao J."/>
            <person name="Zismann V."/>
            <person name="Iobst S."/>
            <person name="de Vazeille A.R."/>
            <person name="Buell C.R."/>
            <person name="Ying K."/>
            <person name="Li Y."/>
            <person name="Lu T."/>
            <person name="Huang Y."/>
            <person name="Zhao Q."/>
            <person name="Feng Q."/>
            <person name="Zhang L."/>
            <person name="Zhu J."/>
            <person name="Weng Q."/>
            <person name="Mu J."/>
            <person name="Lu Y."/>
            <person name="Fan D."/>
            <person name="Liu Y."/>
            <person name="Guan J."/>
            <person name="Zhang Y."/>
            <person name="Yu S."/>
            <person name="Liu X."/>
            <person name="Zhang Y."/>
            <person name="Hong G."/>
            <person name="Han B."/>
            <person name="Choisne N."/>
            <person name="Demange N."/>
            <person name="Orjeda G."/>
            <person name="Samain S."/>
            <person name="Cattolico L."/>
            <person name="Pelletier E."/>
            <person name="Couloux A."/>
            <person name="Segurens B."/>
            <person name="Wincker P."/>
            <person name="D'Hont A."/>
            <person name="Scarpelli C."/>
            <person name="Weissenbach J."/>
            <person name="Salanoubat M."/>
            <person name="Quetier F."/>
            <person name="Yu Y."/>
            <person name="Kim H.R."/>
            <person name="Rambo T."/>
            <person name="Currie J."/>
            <person name="Collura K."/>
            <person name="Luo M."/>
            <person name="Yang T."/>
            <person name="Ammiraju J.S.S."/>
            <person name="Engler F."/>
            <person name="Soderlund C."/>
            <person name="Wing R.A."/>
            <person name="Palmer L.E."/>
            <person name="de la Bastide M."/>
            <person name="Spiegel L."/>
            <person name="Nascimento L."/>
            <person name="Zutavern T."/>
            <person name="O'Shaughnessy A."/>
            <person name="Dike S."/>
            <person name="Dedhia N."/>
            <person name="Preston R."/>
            <person name="Balija V."/>
            <person name="McCombie W.R."/>
            <person name="Chow T."/>
            <person name="Chen H."/>
            <person name="Chung M."/>
            <person name="Chen C."/>
            <person name="Shaw J."/>
            <person name="Wu H."/>
            <person name="Hsiao K."/>
            <person name="Chao Y."/>
            <person name="Chu M."/>
            <person name="Cheng C."/>
            <person name="Hour A."/>
            <person name="Lee P."/>
            <person name="Lin S."/>
            <person name="Lin Y."/>
            <person name="Liou J."/>
            <person name="Liu S."/>
            <person name="Hsing Y."/>
            <person name="Raghuvanshi S."/>
            <person name="Mohanty A."/>
            <person name="Bharti A.K."/>
            <person name="Gaur A."/>
            <person name="Gupta V."/>
            <person name="Kumar D."/>
            <person name="Ravi V."/>
            <person name="Vij S."/>
            <person name="Kapur A."/>
            <person name="Khurana P."/>
            <person name="Khurana P."/>
            <person name="Khurana J.P."/>
            <person name="Tyagi A.K."/>
            <person name="Gaikwad K."/>
            <person name="Singh A."/>
            <person name="Dalal V."/>
            <person name="Srivastava S."/>
            <person name="Dixit A."/>
            <person name="Pal A.K."/>
            <person name="Ghazi I.A."/>
            <person name="Yadav M."/>
            <person name="Pandit A."/>
            <person name="Bhargava A."/>
            <person name="Sureshbabu K."/>
            <person name="Batra K."/>
            <person name="Sharma T.R."/>
            <person name="Mohapatra T."/>
            <person name="Singh N.K."/>
            <person name="Messing J."/>
            <person name="Nelson A.B."/>
            <person name="Fuks G."/>
            <person name="Kavchok S."/>
            <person name="Keizer G."/>
            <person name="Linton E."/>
            <person name="Llaca V."/>
            <person name="Song R."/>
            <person name="Tanyolac B."/>
            <person name="Young S."/>
            <person name="Ho-Il K."/>
            <person name="Hahn J.H."/>
            <person name="Sangsakoo G."/>
            <person name="Vanavichit A."/>
            <person name="de Mattos Luiz.A.T."/>
            <person name="Zimmer P.D."/>
            <person name="Malone G."/>
            <person name="Dellagostin O."/>
            <person name="de Oliveira A.C."/>
            <person name="Bevan M."/>
            <person name="Bancroft I."/>
            <person name="Minx P."/>
            <person name="Cordum H."/>
            <person name="Wilson R."/>
            <person name="Cheng Z."/>
            <person name="Jin W."/>
            <person name="Jiang J."/>
            <person name="Leong S.A."/>
            <person name="Iwama H."/>
            <person name="Gojobori T."/>
            <person name="Itoh T."/>
            <person name="Niimura Y."/>
            <person name="Fujii Y."/>
            <person name="Habara T."/>
            <person name="Sakai H."/>
            <person name="Sato Y."/>
            <person name="Wilson G."/>
            <person name="Kumar K."/>
            <person name="McCouch S."/>
            <person name="Juretic N."/>
            <person name="Hoen D."/>
            <person name="Wright S."/>
            <person name="Bruskiewich R."/>
            <person name="Bureau T."/>
            <person name="Miyao A."/>
            <person name="Hirochika H."/>
            <person name="Nishikawa T."/>
            <person name="Kadowaki K."/>
            <person name="Sugiura M."/>
            <person name="Burr B."/>
            <person name="Sasaki T."/>
        </authorList>
    </citation>
    <scope>NUCLEOTIDE SEQUENCE [LARGE SCALE GENOMIC DNA]</scope>
    <source>
        <strain evidence="2">cv. Nipponbare</strain>
    </source>
</reference>
<sequence length="75" mass="8099">MKSGKGARRSENIFCETTMKSTISDYYHINSINIAHGGHTVVMLFCSPTAAHCRSARISAPLHCHAGQPPAGLPY</sequence>
<dbReference type="Pfam" id="PF04788">
    <property type="entry name" value="DUF620"/>
    <property type="match status" value="1"/>
</dbReference>
<organism evidence="1 2">
    <name type="scientific">Oryza sativa subsp. japonica</name>
    <name type="common">Rice</name>
    <dbReference type="NCBI Taxonomy" id="39947"/>
    <lineage>
        <taxon>Eukaryota</taxon>
        <taxon>Viridiplantae</taxon>
        <taxon>Streptophyta</taxon>
        <taxon>Embryophyta</taxon>
        <taxon>Tracheophyta</taxon>
        <taxon>Spermatophyta</taxon>
        <taxon>Magnoliopsida</taxon>
        <taxon>Liliopsida</taxon>
        <taxon>Poales</taxon>
        <taxon>Poaceae</taxon>
        <taxon>BOP clade</taxon>
        <taxon>Oryzoideae</taxon>
        <taxon>Oryzeae</taxon>
        <taxon>Oryzinae</taxon>
        <taxon>Oryza</taxon>
        <taxon>Oryza sativa</taxon>
    </lineage>
</organism>
<gene>
    <name evidence="1" type="primary">OJ1126_D10.15</name>
</gene>
<accession>Q6ZFB4</accession>
<reference evidence="2" key="2">
    <citation type="journal article" date="2008" name="Nucleic Acids Res.">
        <title>The rice annotation project database (RAP-DB): 2008 update.</title>
        <authorList>
            <consortium name="The rice annotation project (RAP)"/>
        </authorList>
    </citation>
    <scope>GENOME REANNOTATION</scope>
    <source>
        <strain evidence="2">cv. Nipponbare</strain>
    </source>
</reference>
<dbReference type="AlphaFoldDB" id="Q6ZFB4"/>